<dbReference type="GO" id="GO:0006635">
    <property type="term" value="P:fatty acid beta-oxidation"/>
    <property type="evidence" value="ECO:0007669"/>
    <property type="project" value="TreeGrafter"/>
</dbReference>
<dbReference type="Gene3D" id="1.10.1040.10">
    <property type="entry name" value="N-(1-d-carboxylethyl)-l-norvaline Dehydrogenase, domain 2"/>
    <property type="match status" value="1"/>
</dbReference>
<evidence type="ECO:0000259" key="3">
    <source>
        <dbReference type="Pfam" id="PF00725"/>
    </source>
</evidence>
<evidence type="ECO:0000256" key="1">
    <source>
        <dbReference type="ARBA" id="ARBA00023002"/>
    </source>
</evidence>
<dbReference type="InterPro" id="IPR022694">
    <property type="entry name" value="3-OHacyl-CoA_DH"/>
</dbReference>
<keyword evidence="1 5" id="KW-0560">Oxidoreductase</keyword>
<feature type="domain" description="3-hydroxyacyl-CoA dehydrogenase C-terminal" evidence="3">
    <location>
        <begin position="187"/>
        <end position="245"/>
    </location>
</feature>
<evidence type="ECO:0000259" key="4">
    <source>
        <dbReference type="Pfam" id="PF02737"/>
    </source>
</evidence>
<dbReference type="GO" id="GO:0008691">
    <property type="term" value="F:3-hydroxybutyryl-CoA dehydrogenase activity"/>
    <property type="evidence" value="ECO:0007669"/>
    <property type="project" value="UniProtKB-EC"/>
</dbReference>
<dbReference type="STRING" id="441103.TRN7648_03410"/>
<dbReference type="PANTHER" id="PTHR48075">
    <property type="entry name" value="3-HYDROXYACYL-COA DEHYDROGENASE FAMILY PROTEIN"/>
    <property type="match status" value="1"/>
</dbReference>
<dbReference type="PANTHER" id="PTHR48075:SF5">
    <property type="entry name" value="3-HYDROXYBUTYRYL-COA DEHYDROGENASE"/>
    <property type="match status" value="1"/>
</dbReference>
<dbReference type="FunFam" id="3.40.50.720:FF:000009">
    <property type="entry name" value="Fatty oxidation complex, alpha subunit"/>
    <property type="match status" value="1"/>
</dbReference>
<dbReference type="InterPro" id="IPR013328">
    <property type="entry name" value="6PGD_dom2"/>
</dbReference>
<dbReference type="GO" id="GO:0070403">
    <property type="term" value="F:NAD+ binding"/>
    <property type="evidence" value="ECO:0007669"/>
    <property type="project" value="InterPro"/>
</dbReference>
<proteinExistence type="predicted"/>
<dbReference type="InterPro" id="IPR036291">
    <property type="entry name" value="NAD(P)-bd_dom_sf"/>
</dbReference>
<keyword evidence="6" id="KW-1185">Reference proteome</keyword>
<dbReference type="EC" id="1.1.1.157" evidence="5"/>
<reference evidence="5 6" key="1">
    <citation type="submission" date="2015-09" db="EMBL/GenBank/DDBJ databases">
        <authorList>
            <consortium name="Swine Surveillance"/>
        </authorList>
    </citation>
    <scope>NUCLEOTIDE SEQUENCE [LARGE SCALE GENOMIC DNA]</scope>
    <source>
        <strain evidence="5 6">CECT 7648</strain>
    </source>
</reference>
<dbReference type="PIRSF" id="PIRSF000105">
    <property type="entry name" value="HCDH"/>
    <property type="match status" value="1"/>
</dbReference>
<dbReference type="InterPro" id="IPR006176">
    <property type="entry name" value="3-OHacyl-CoA_DH_NAD-bd"/>
</dbReference>
<dbReference type="InterPro" id="IPR006108">
    <property type="entry name" value="3HC_DH_C"/>
</dbReference>
<dbReference type="AlphaFoldDB" id="A0A0P1H282"/>
<feature type="domain" description="3-hydroxyacyl-CoA dehydrogenase NAD binding" evidence="4">
    <location>
        <begin position="5"/>
        <end position="184"/>
    </location>
</feature>
<dbReference type="Gene3D" id="3.40.50.720">
    <property type="entry name" value="NAD(P)-binding Rossmann-like Domain"/>
    <property type="match status" value="1"/>
</dbReference>
<sequence length="280" mass="30007">MTITKIGVCGAGGTMGAGIALVAARAGMQTVCFDLSPDALARQRAAAQKFFGRSVDKGRMTQGDCDAALARMQDSSDLNDLADCDMVIEAIFENLDVKKDLFAKLNAICKPDTIFASNTSTLSITQIAGGCGREDRVVGMHFCLPAQVMKLIEMSRGINTSEEVFTAAWDWTETAGQIPVETQDKPGFILNALLVPFNNDVLRAIEAGLATPEDIDTAIKVGLGYKMGPCTLLELIGLDTQVLLGEAFFPSRWTPAPPFRRSAAAWWPPDVLGINRAKGC</sequence>
<feature type="site" description="Important for catalytic activity" evidence="2">
    <location>
        <position position="141"/>
    </location>
</feature>
<dbReference type="RefSeq" id="WP_186009219.1">
    <property type="nucleotide sequence ID" value="NZ_CYSE01000007.1"/>
</dbReference>
<organism evidence="5 6">
    <name type="scientific">Tropicibacter naphthalenivorans</name>
    <dbReference type="NCBI Taxonomy" id="441103"/>
    <lineage>
        <taxon>Bacteria</taxon>
        <taxon>Pseudomonadati</taxon>
        <taxon>Pseudomonadota</taxon>
        <taxon>Alphaproteobacteria</taxon>
        <taxon>Rhodobacterales</taxon>
        <taxon>Roseobacteraceae</taxon>
        <taxon>Tropicibacter</taxon>
    </lineage>
</organism>
<name>A0A0P1H282_9RHOB</name>
<dbReference type="SUPFAM" id="SSF48179">
    <property type="entry name" value="6-phosphogluconate dehydrogenase C-terminal domain-like"/>
    <property type="match status" value="1"/>
</dbReference>
<dbReference type="Pfam" id="PF02737">
    <property type="entry name" value="3HCDH_N"/>
    <property type="match status" value="1"/>
</dbReference>
<protein>
    <submittedName>
        <fullName evidence="5">Putative 3-hydroxybutyryl-CoA dehydrogenase</fullName>
        <ecNumber evidence="5">1.1.1.157</ecNumber>
    </submittedName>
</protein>
<dbReference type="Proteomes" id="UP000054935">
    <property type="component" value="Unassembled WGS sequence"/>
</dbReference>
<dbReference type="Pfam" id="PF00725">
    <property type="entry name" value="3HCDH"/>
    <property type="match status" value="1"/>
</dbReference>
<dbReference type="InterPro" id="IPR008927">
    <property type="entry name" value="6-PGluconate_DH-like_C_sf"/>
</dbReference>
<evidence type="ECO:0000256" key="2">
    <source>
        <dbReference type="PIRSR" id="PIRSR000105-1"/>
    </source>
</evidence>
<evidence type="ECO:0000313" key="5">
    <source>
        <dbReference type="EMBL" id="CUH81299.1"/>
    </source>
</evidence>
<accession>A0A0P1H282</accession>
<gene>
    <name evidence="5" type="primary">mmgB_2</name>
    <name evidence="5" type="ORF">TRN7648_03410</name>
</gene>
<dbReference type="EMBL" id="CYSE01000007">
    <property type="protein sequence ID" value="CUH81299.1"/>
    <property type="molecule type" value="Genomic_DNA"/>
</dbReference>
<evidence type="ECO:0000313" key="6">
    <source>
        <dbReference type="Proteomes" id="UP000054935"/>
    </source>
</evidence>
<dbReference type="SUPFAM" id="SSF51735">
    <property type="entry name" value="NAD(P)-binding Rossmann-fold domains"/>
    <property type="match status" value="1"/>
</dbReference>